<dbReference type="PROSITE" id="PS00211">
    <property type="entry name" value="ABC_TRANSPORTER_1"/>
    <property type="match status" value="1"/>
</dbReference>
<dbReference type="InterPro" id="IPR050319">
    <property type="entry name" value="ABC_transp_ATP-bind"/>
</dbReference>
<accession>A0A383RXK3</accession>
<dbReference type="GO" id="GO:0055085">
    <property type="term" value="P:transmembrane transport"/>
    <property type="evidence" value="ECO:0007669"/>
    <property type="project" value="UniProtKB-ARBA"/>
</dbReference>
<dbReference type="PROSITE" id="PS50893">
    <property type="entry name" value="ABC_TRANSPORTER_2"/>
    <property type="match status" value="1"/>
</dbReference>
<feature type="domain" description="ABC transporter" evidence="5">
    <location>
        <begin position="1"/>
        <end position="221"/>
    </location>
</feature>
<dbReference type="Pfam" id="PF00005">
    <property type="entry name" value="ABC_tran"/>
    <property type="match status" value="1"/>
</dbReference>
<dbReference type="InterPro" id="IPR027417">
    <property type="entry name" value="P-loop_NTPase"/>
</dbReference>
<evidence type="ECO:0000313" key="7">
    <source>
        <dbReference type="Proteomes" id="UP000263595"/>
    </source>
</evidence>
<keyword evidence="2" id="KW-0813">Transport</keyword>
<dbReference type="GO" id="GO:0016887">
    <property type="term" value="F:ATP hydrolysis activity"/>
    <property type="evidence" value="ECO:0007669"/>
    <property type="project" value="InterPro"/>
</dbReference>
<dbReference type="InterPro" id="IPR017871">
    <property type="entry name" value="ABC_transporter-like_CS"/>
</dbReference>
<dbReference type="PANTHER" id="PTHR43776:SF7">
    <property type="entry name" value="D,D-DIPEPTIDE TRANSPORT ATP-BINDING PROTEIN DDPF-RELATED"/>
    <property type="match status" value="1"/>
</dbReference>
<gene>
    <name evidence="6" type="ORF">CCOS865_04059</name>
</gene>
<evidence type="ECO:0000259" key="5">
    <source>
        <dbReference type="PROSITE" id="PS50893"/>
    </source>
</evidence>
<dbReference type="InterPro" id="IPR003593">
    <property type="entry name" value="AAA+_ATPase"/>
</dbReference>
<dbReference type="CDD" id="cd03257">
    <property type="entry name" value="ABC_NikE_OppD_transporters"/>
    <property type="match status" value="1"/>
</dbReference>
<name>A0A383RXK3_9PSED</name>
<evidence type="ECO:0000256" key="1">
    <source>
        <dbReference type="ARBA" id="ARBA00005417"/>
    </source>
</evidence>
<evidence type="ECO:0000256" key="2">
    <source>
        <dbReference type="ARBA" id="ARBA00022448"/>
    </source>
</evidence>
<dbReference type="PANTHER" id="PTHR43776">
    <property type="entry name" value="TRANSPORT ATP-BINDING PROTEIN"/>
    <property type="match status" value="1"/>
</dbReference>
<keyword evidence="6" id="KW-0378">Hydrolase</keyword>
<dbReference type="InterPro" id="IPR003439">
    <property type="entry name" value="ABC_transporter-like_ATP-bd"/>
</dbReference>
<dbReference type="EMBL" id="UNOZ01000030">
    <property type="protein sequence ID" value="SYX91779.1"/>
    <property type="molecule type" value="Genomic_DNA"/>
</dbReference>
<organism evidence="6 7">
    <name type="scientific">Pseudomonas reidholzensis</name>
    <dbReference type="NCBI Taxonomy" id="1785162"/>
    <lineage>
        <taxon>Bacteria</taxon>
        <taxon>Pseudomonadati</taxon>
        <taxon>Pseudomonadota</taxon>
        <taxon>Gammaproteobacteria</taxon>
        <taxon>Pseudomonadales</taxon>
        <taxon>Pseudomonadaceae</taxon>
        <taxon>Pseudomonas</taxon>
    </lineage>
</organism>
<dbReference type="EC" id="3.6.3.-" evidence="6"/>
<reference evidence="7" key="1">
    <citation type="submission" date="2018-08" db="EMBL/GenBank/DDBJ databases">
        <authorList>
            <person name="Blom J."/>
        </authorList>
    </citation>
    <scope>NUCLEOTIDE SEQUENCE [LARGE SCALE GENOMIC DNA]</scope>
    <source>
        <strain evidence="7">CCOS 865</strain>
    </source>
</reference>
<dbReference type="SMART" id="SM00382">
    <property type="entry name" value="AAA"/>
    <property type="match status" value="1"/>
</dbReference>
<keyword evidence="4 6" id="KW-0067">ATP-binding</keyword>
<dbReference type="Gene3D" id="3.40.50.300">
    <property type="entry name" value="P-loop containing nucleotide triphosphate hydrolases"/>
    <property type="match status" value="1"/>
</dbReference>
<sequence length="242" mass="26618">MDGVSFDLKRGQTLGLVGESGCGKSTLSRTLAGLITPMAGELQLDGRPAPLLGERKPHPVQMVFQDPYTSLNPRCRAGDLLERALIVAGIKEKRERYRIITQRLDQVGLSQSSLEKFPHEFSGGQRQRIGIARALLTQPSLLILDEPVSGLDVSVQAQILNLLVDLKHELGLSYLFISHDLAVIRYMADDVMVMHQGVIVEQASVHDLWAKPGHPYTCALLNESAACPHPLTEPGPVWRLAY</sequence>
<dbReference type="GO" id="GO:0005524">
    <property type="term" value="F:ATP binding"/>
    <property type="evidence" value="ECO:0007669"/>
    <property type="project" value="UniProtKB-KW"/>
</dbReference>
<dbReference type="SUPFAM" id="SSF52540">
    <property type="entry name" value="P-loop containing nucleoside triphosphate hydrolases"/>
    <property type="match status" value="1"/>
</dbReference>
<dbReference type="AlphaFoldDB" id="A0A383RXK3"/>
<keyword evidence="7" id="KW-1185">Reference proteome</keyword>
<comment type="similarity">
    <text evidence="1">Belongs to the ABC transporter superfamily.</text>
</comment>
<keyword evidence="3" id="KW-0547">Nucleotide-binding</keyword>
<dbReference type="Proteomes" id="UP000263595">
    <property type="component" value="Unassembled WGS sequence"/>
</dbReference>
<protein>
    <submittedName>
        <fullName evidence="6">Putative peptide import ATP-binding protein</fullName>
        <ecNumber evidence="6">3.6.3.-</ecNumber>
    </submittedName>
</protein>
<evidence type="ECO:0000256" key="4">
    <source>
        <dbReference type="ARBA" id="ARBA00022840"/>
    </source>
</evidence>
<evidence type="ECO:0000313" key="6">
    <source>
        <dbReference type="EMBL" id="SYX91779.1"/>
    </source>
</evidence>
<proteinExistence type="inferred from homology"/>
<evidence type="ECO:0000256" key="3">
    <source>
        <dbReference type="ARBA" id="ARBA00022741"/>
    </source>
</evidence>